<organism evidence="5">
    <name type="scientific">hydrothermal vent metagenome</name>
    <dbReference type="NCBI Taxonomy" id="652676"/>
    <lineage>
        <taxon>unclassified sequences</taxon>
        <taxon>metagenomes</taxon>
        <taxon>ecological metagenomes</taxon>
    </lineage>
</organism>
<feature type="non-terminal residue" evidence="5">
    <location>
        <position position="780"/>
    </location>
</feature>
<dbReference type="InterPro" id="IPR050909">
    <property type="entry name" value="Bact_Autotransporter_VF"/>
</dbReference>
<dbReference type="InterPro" id="IPR008638">
    <property type="entry name" value="FhaB/CdiA-like_TPS"/>
</dbReference>
<dbReference type="Gene3D" id="2.160.20.10">
    <property type="entry name" value="Single-stranded right-handed beta-helix, Pectin lyase-like"/>
    <property type="match status" value="1"/>
</dbReference>
<sequence length="780" mass="78516">MKNFMEKNGRLLCIVVSVLLATGFPLSSSSAPQGGEITSGSGSIQTPNAQTTVVNQQSQTLSINWQSLNLSADELLRFEQPSSEAAALNYILDQQPSEILGRIEANGRVFLMNPNGIVFGESARINVGALVAGSLQVDFDSLKDNGEFSFTTGTGLVENAGQIVVQEGGSVALVGQTVVNSGTISARLGKIHLLTADTATLSFDRDGLIQFSVQRETLENALGAESAINNTGALQADGGYVVLESRAANDIYNNVINNEGLIQANRISNEGGVVRLEGWGGNVIHSGDINVVGINDARGGDVVILGDRVGILGDATVNASGDTGGGNIAIGGFRRGTGEHVAEFTQTGGDTRIQADAINTGQGGEVVLWAEDTTWASGGISATGGAISGDGGFVEISGKQGMVVNASVDLSANNGALGTLLLDPTDITIYDQADGPQGNDGLLPDLSNTTQGAGTFDIGELALEALASNSNLVLEATNNITINDLADNTLAFAIDSGGSITFSADTDSTAGGSFTMDASDTISTQGGSLSISGAGVTLGSLDTDGPGVDGVITVNSTGSVVMDSANSGTQALTVAIDTDANGTETLNFTGTLAGSSVSLQGGSNGGDTLIAPNLPNAWVINALNSGTLNGASFSDFPNLTGGSDDDSFTVTGIGSIDGQFDGGADVTGDTVDYAGATGVVSVTLNTDVTNIENLIGGGADYSLLADNVANTWVITTQNDGTVGGVSFTDFSNLTGGSDTDNFVLSGGSTTGTINGGAGTDSLTANNSANNWSILSVDGGS</sequence>
<keyword evidence="2" id="KW-0964">Secreted</keyword>
<dbReference type="EMBL" id="UOFV01000175">
    <property type="protein sequence ID" value="VAW99421.1"/>
    <property type="molecule type" value="Genomic_DNA"/>
</dbReference>
<evidence type="ECO:0000313" key="5">
    <source>
        <dbReference type="EMBL" id="VAW99421.1"/>
    </source>
</evidence>
<dbReference type="SUPFAM" id="SSF51126">
    <property type="entry name" value="Pectin lyase-like"/>
    <property type="match status" value="1"/>
</dbReference>
<gene>
    <name evidence="5" type="ORF">MNBD_GAMMA19-2153</name>
</gene>
<dbReference type="PANTHER" id="PTHR12338">
    <property type="entry name" value="AUTOTRANSPORTER"/>
    <property type="match status" value="1"/>
</dbReference>
<evidence type="ECO:0000256" key="1">
    <source>
        <dbReference type="ARBA" id="ARBA00004613"/>
    </source>
</evidence>
<name>A0A3B1A5R6_9ZZZZ</name>
<dbReference type="GO" id="GO:0005576">
    <property type="term" value="C:extracellular region"/>
    <property type="evidence" value="ECO:0007669"/>
    <property type="project" value="UniProtKB-SubCell"/>
</dbReference>
<dbReference type="InterPro" id="IPR012334">
    <property type="entry name" value="Pectin_lyas_fold"/>
</dbReference>
<accession>A0A3B1A5R6</accession>
<dbReference type="AlphaFoldDB" id="A0A3B1A5R6"/>
<evidence type="ECO:0000259" key="4">
    <source>
        <dbReference type="SMART" id="SM00912"/>
    </source>
</evidence>
<feature type="domain" description="Filamentous haemagglutinin FhaB/tRNA nuclease CdiA-like TPS" evidence="4">
    <location>
        <begin position="28"/>
        <end position="140"/>
    </location>
</feature>
<reference evidence="5" key="1">
    <citation type="submission" date="2018-06" db="EMBL/GenBank/DDBJ databases">
        <authorList>
            <person name="Zhirakovskaya E."/>
        </authorList>
    </citation>
    <scope>NUCLEOTIDE SEQUENCE</scope>
</reference>
<dbReference type="InterPro" id="IPR011050">
    <property type="entry name" value="Pectin_lyase_fold/virulence"/>
</dbReference>
<dbReference type="NCBIfam" id="TIGR01901">
    <property type="entry name" value="adhes_NPXG"/>
    <property type="match status" value="1"/>
</dbReference>
<evidence type="ECO:0000256" key="2">
    <source>
        <dbReference type="ARBA" id="ARBA00022525"/>
    </source>
</evidence>
<proteinExistence type="predicted"/>
<dbReference type="SMART" id="SM00912">
    <property type="entry name" value="Haemagg_act"/>
    <property type="match status" value="1"/>
</dbReference>
<comment type="subcellular location">
    <subcellularLocation>
        <location evidence="1">Secreted</location>
    </subcellularLocation>
</comment>
<evidence type="ECO:0000256" key="3">
    <source>
        <dbReference type="ARBA" id="ARBA00022729"/>
    </source>
</evidence>
<dbReference type="PANTHER" id="PTHR12338:SF8">
    <property type="entry name" value="HEME_HEMOPEXIN-BINDING PROTEIN"/>
    <property type="match status" value="1"/>
</dbReference>
<protein>
    <recommendedName>
        <fullName evidence="4">Filamentous haemagglutinin FhaB/tRNA nuclease CdiA-like TPS domain-containing protein</fullName>
    </recommendedName>
</protein>
<keyword evidence="3" id="KW-0732">Signal</keyword>
<dbReference type="Pfam" id="PF05860">
    <property type="entry name" value="TPS"/>
    <property type="match status" value="1"/>
</dbReference>